<dbReference type="EMBL" id="APWK03000023">
    <property type="protein sequence ID" value="PHH54620.1"/>
    <property type="molecule type" value="Genomic_DNA"/>
</dbReference>
<evidence type="ECO:0000313" key="2">
    <source>
        <dbReference type="EMBL" id="PHH54620.1"/>
    </source>
</evidence>
<evidence type="ECO:0000256" key="1">
    <source>
        <dbReference type="SAM" id="MobiDB-lite"/>
    </source>
</evidence>
<comment type="caution">
    <text evidence="2">The sequence shown here is derived from an EMBL/GenBank/DDBJ whole genome shotgun (WGS) entry which is preliminary data.</text>
</comment>
<feature type="compositionally biased region" description="Basic and acidic residues" evidence="1">
    <location>
        <begin position="222"/>
        <end position="232"/>
    </location>
</feature>
<keyword evidence="3" id="KW-1185">Reference proteome</keyword>
<sequence length="232" mass="25683">MLRMPFRGSAVNLHVFVPRPLALAFQRRSFVGRKVYPSSAFQKPAVLSSRSQPPLVLSLVRQTIEVGSENSLLLVVDSAVMLAVERLIAWPSSCVGRDAFPRPVKAPPNIMWSLEDLTMEFTGPLKPANSKFLNPEELVQVNAFIDSLVLKFPPIYTTPSSSHNKLLTRPSRPSKAVMDPELGSKMAKPWVLLPSKLVKSPPSMTEREPDNWHMDLTTASTVDKDVKTPLGS</sequence>
<reference evidence="2 3" key="1">
    <citation type="journal article" date="2013" name="Fungal Biol.">
        <title>Analysis of microsatellite markers in the genome of the plant pathogen Ceratocystis fimbriata.</title>
        <authorList>
            <person name="Simpson M.C."/>
            <person name="Wilken P.M."/>
            <person name="Coetzee M.P."/>
            <person name="Wingfield M.J."/>
            <person name="Wingfield B.D."/>
        </authorList>
    </citation>
    <scope>NUCLEOTIDE SEQUENCE [LARGE SCALE GENOMIC DNA]</scope>
    <source>
        <strain evidence="2 3">CBS 114723</strain>
    </source>
</reference>
<dbReference type="AlphaFoldDB" id="A0A2C5XCI4"/>
<organism evidence="2 3">
    <name type="scientific">Ceratocystis fimbriata CBS 114723</name>
    <dbReference type="NCBI Taxonomy" id="1035309"/>
    <lineage>
        <taxon>Eukaryota</taxon>
        <taxon>Fungi</taxon>
        <taxon>Dikarya</taxon>
        <taxon>Ascomycota</taxon>
        <taxon>Pezizomycotina</taxon>
        <taxon>Sordariomycetes</taxon>
        <taxon>Hypocreomycetidae</taxon>
        <taxon>Microascales</taxon>
        <taxon>Ceratocystidaceae</taxon>
        <taxon>Ceratocystis</taxon>
    </lineage>
</organism>
<reference evidence="2 3" key="2">
    <citation type="journal article" date="2013" name="IMA Fungus">
        <title>IMA Genome-F 1: Ceratocystis fimbriata: Draft nuclear genome sequence for the plant pathogen, Ceratocystis fimbriata.</title>
        <authorList>
            <person name="Wilken P.M."/>
            <person name="Steenkamp E.T."/>
            <person name="Wingfield M.J."/>
            <person name="de Beer Z.W."/>
            <person name="Wingfield B.D."/>
        </authorList>
    </citation>
    <scope>NUCLEOTIDE SEQUENCE [LARGE SCALE GENOMIC DNA]</scope>
    <source>
        <strain evidence="2 3">CBS 114723</strain>
    </source>
</reference>
<protein>
    <submittedName>
        <fullName evidence="2">Uncharacterized protein</fullName>
    </submittedName>
</protein>
<accession>A0A2C5XCI4</accession>
<evidence type="ECO:0000313" key="3">
    <source>
        <dbReference type="Proteomes" id="UP000222788"/>
    </source>
</evidence>
<proteinExistence type="predicted"/>
<dbReference type="Proteomes" id="UP000222788">
    <property type="component" value="Unassembled WGS sequence"/>
</dbReference>
<name>A0A2C5XCI4_9PEZI</name>
<gene>
    <name evidence="2" type="ORF">CFIMG_003043RAa</name>
</gene>
<feature type="region of interest" description="Disordered" evidence="1">
    <location>
        <begin position="199"/>
        <end position="232"/>
    </location>
</feature>